<feature type="signal peptide" evidence="1">
    <location>
        <begin position="1"/>
        <end position="18"/>
    </location>
</feature>
<dbReference type="STRING" id="1849968.A8C32_11475"/>
<keyword evidence="1" id="KW-0732">Signal</keyword>
<sequence length="148" mass="16842">MKLILILLSLLLVNNTCSKTKIDQNAVSIEYTANSRGSFKHISITKKRISLVNKRDVKPISKECNQASWNKLMKIFKDLDIKNIPNLEAPSKKRFFDGAAIARLKITCNGTVYETPSFDHGNPHKDITNLVNEIMSIYKNNEWLLPIP</sequence>
<dbReference type="RefSeq" id="WP_069828772.1">
    <property type="nucleotide sequence ID" value="NZ_MDJD01000007.1"/>
</dbReference>
<gene>
    <name evidence="2" type="ORF">A8C32_11475</name>
</gene>
<dbReference type="Proteomes" id="UP000095713">
    <property type="component" value="Unassembled WGS sequence"/>
</dbReference>
<comment type="caution">
    <text evidence="2">The sequence shown here is derived from an EMBL/GenBank/DDBJ whole genome shotgun (WGS) entry which is preliminary data.</text>
</comment>
<reference evidence="2 3" key="1">
    <citation type="submission" date="2016-05" db="EMBL/GenBank/DDBJ databases">
        <title>Draft Genome Sequence of Algibacter sp. Strain SK-16 Isolated from the Surface Water of Aburatsubo Inlet.</title>
        <authorList>
            <person name="Wong S.-K."/>
            <person name="Yoshizawa S."/>
            <person name="Nakajima Y."/>
            <person name="Ogura Y."/>
            <person name="Tetsuya H."/>
            <person name="Hamasaki K."/>
        </authorList>
    </citation>
    <scope>NUCLEOTIDE SEQUENCE [LARGE SCALE GENOMIC DNA]</scope>
    <source>
        <strain evidence="2 3">SK-16</strain>
    </source>
</reference>
<name>A0A1E5TD87_9FLAO</name>
<organism evidence="2 3">
    <name type="scientific">Flavivirga aquatica</name>
    <dbReference type="NCBI Taxonomy" id="1849968"/>
    <lineage>
        <taxon>Bacteria</taxon>
        <taxon>Pseudomonadati</taxon>
        <taxon>Bacteroidota</taxon>
        <taxon>Flavobacteriia</taxon>
        <taxon>Flavobacteriales</taxon>
        <taxon>Flavobacteriaceae</taxon>
        <taxon>Flavivirga</taxon>
    </lineage>
</organism>
<keyword evidence="3" id="KW-1185">Reference proteome</keyword>
<evidence type="ECO:0000313" key="2">
    <source>
        <dbReference type="EMBL" id="OEK09335.1"/>
    </source>
</evidence>
<evidence type="ECO:0000313" key="3">
    <source>
        <dbReference type="Proteomes" id="UP000095713"/>
    </source>
</evidence>
<accession>A0A1E5TD87</accession>
<protein>
    <submittedName>
        <fullName evidence="2">Uncharacterized protein</fullName>
    </submittedName>
</protein>
<feature type="chain" id="PRO_5009186314" evidence="1">
    <location>
        <begin position="19"/>
        <end position="148"/>
    </location>
</feature>
<dbReference type="EMBL" id="MDJD01000007">
    <property type="protein sequence ID" value="OEK09335.1"/>
    <property type="molecule type" value="Genomic_DNA"/>
</dbReference>
<dbReference type="AlphaFoldDB" id="A0A1E5TD87"/>
<evidence type="ECO:0000256" key="1">
    <source>
        <dbReference type="SAM" id="SignalP"/>
    </source>
</evidence>
<dbReference type="OrthoDB" id="1446480at2"/>
<proteinExistence type="predicted"/>